<dbReference type="Pfam" id="PF02733">
    <property type="entry name" value="Dak1"/>
    <property type="match status" value="1"/>
</dbReference>
<dbReference type="InterPro" id="IPR004007">
    <property type="entry name" value="DhaL_dom"/>
</dbReference>
<dbReference type="Gene3D" id="3.30.1180.20">
    <property type="entry name" value="Dihydroxyacetone kinase, domain 2"/>
    <property type="match status" value="1"/>
</dbReference>
<dbReference type="PANTHER" id="PTHR28629">
    <property type="entry name" value="TRIOKINASE/FMN CYCLASE"/>
    <property type="match status" value="1"/>
</dbReference>
<dbReference type="GO" id="GO:0005524">
    <property type="term" value="F:ATP binding"/>
    <property type="evidence" value="ECO:0007669"/>
    <property type="project" value="UniProtKB-KW"/>
</dbReference>
<gene>
    <name evidence="8" type="ORF">GTHE00462_LOCUS11681</name>
</gene>
<evidence type="ECO:0000256" key="3">
    <source>
        <dbReference type="ARBA" id="ARBA00022777"/>
    </source>
</evidence>
<dbReference type="InterPro" id="IPR004006">
    <property type="entry name" value="DhaK_dom"/>
</dbReference>
<evidence type="ECO:0000256" key="4">
    <source>
        <dbReference type="ARBA" id="ARBA00022840"/>
    </source>
</evidence>
<evidence type="ECO:0000256" key="5">
    <source>
        <dbReference type="SAM" id="Phobius"/>
    </source>
</evidence>
<name>A0A7S4NKK8_GUITH</name>
<dbReference type="PANTHER" id="PTHR28629:SF4">
    <property type="entry name" value="TRIOKINASE_FMN CYCLASE"/>
    <property type="match status" value="1"/>
</dbReference>
<keyword evidence="5" id="KW-0472">Membrane</keyword>
<dbReference type="AlphaFoldDB" id="A0A7S4NKK8"/>
<dbReference type="GO" id="GO:0004371">
    <property type="term" value="F:glycerone kinase activity"/>
    <property type="evidence" value="ECO:0007669"/>
    <property type="project" value="InterPro"/>
</dbReference>
<dbReference type="Gene3D" id="1.25.40.340">
    <property type="match status" value="1"/>
</dbReference>
<protein>
    <recommendedName>
        <fullName evidence="9">DhaL domain-containing protein</fullName>
    </recommendedName>
</protein>
<dbReference type="SUPFAM" id="SSF101473">
    <property type="entry name" value="DhaL-like"/>
    <property type="match status" value="1"/>
</dbReference>
<evidence type="ECO:0000259" key="7">
    <source>
        <dbReference type="PROSITE" id="PS51481"/>
    </source>
</evidence>
<organism evidence="8">
    <name type="scientific">Guillardia theta</name>
    <name type="common">Cryptophyte</name>
    <name type="synonym">Cryptomonas phi</name>
    <dbReference type="NCBI Taxonomy" id="55529"/>
    <lineage>
        <taxon>Eukaryota</taxon>
        <taxon>Cryptophyceae</taxon>
        <taxon>Pyrenomonadales</taxon>
        <taxon>Geminigeraceae</taxon>
        <taxon>Guillardia</taxon>
    </lineage>
</organism>
<evidence type="ECO:0000313" key="8">
    <source>
        <dbReference type="EMBL" id="CAE2292290.1"/>
    </source>
</evidence>
<dbReference type="GO" id="GO:0005829">
    <property type="term" value="C:cytosol"/>
    <property type="evidence" value="ECO:0007669"/>
    <property type="project" value="TreeGrafter"/>
</dbReference>
<sequence length="290" mass="29613">MELAIIGRRAVELLRGRRIKVVRVLSGPLMTSLDMAGFSLSLLLLSPTRKARLDASSSAPAWGPLYAVGEEEGSKVVALEAAAAPAAGKKEGAAAAGGAGESVLKRMVRACAESIVKAEEELTALDEKCGDGDCGVTMRRGAEQVLADLAGYPEEEEGVLSAVASSINESMGGTSGALLEIFFRAAGRTVKEGRRGEAFKEGIAAMEFYGGGRKGFRTMLDALHPACEALGGGGTLEEAAAAAAAGAEETKMMQASAGRANWVDAAAYEGAADPGAMAVAIGFRAMAAVK</sequence>
<evidence type="ECO:0000256" key="2">
    <source>
        <dbReference type="ARBA" id="ARBA00022741"/>
    </source>
</evidence>
<keyword evidence="5" id="KW-1133">Transmembrane helix</keyword>
<evidence type="ECO:0008006" key="9">
    <source>
        <dbReference type="Google" id="ProtNLM"/>
    </source>
</evidence>
<feature type="domain" description="DhaK" evidence="7">
    <location>
        <begin position="1"/>
        <end position="62"/>
    </location>
</feature>
<dbReference type="PROSITE" id="PS51481">
    <property type="entry name" value="DHAK"/>
    <property type="match status" value="1"/>
</dbReference>
<dbReference type="EMBL" id="HBKN01015000">
    <property type="protein sequence ID" value="CAE2292290.1"/>
    <property type="molecule type" value="Transcribed_RNA"/>
</dbReference>
<keyword evidence="2" id="KW-0547">Nucleotide-binding</keyword>
<keyword evidence="3" id="KW-0418">Kinase</keyword>
<feature type="domain" description="DhaL" evidence="6">
    <location>
        <begin position="102"/>
        <end position="288"/>
    </location>
</feature>
<keyword evidence="5" id="KW-0812">Transmembrane</keyword>
<evidence type="ECO:0000259" key="6">
    <source>
        <dbReference type="PROSITE" id="PS51480"/>
    </source>
</evidence>
<dbReference type="FunFam" id="1.25.40.340:FF:000002">
    <property type="entry name" value="Dihydroxyacetone kinase, L subunit"/>
    <property type="match status" value="1"/>
</dbReference>
<keyword evidence="1" id="KW-0808">Transferase</keyword>
<evidence type="ECO:0000256" key="1">
    <source>
        <dbReference type="ARBA" id="ARBA00022679"/>
    </source>
</evidence>
<dbReference type="InterPro" id="IPR050861">
    <property type="entry name" value="Dihydroxyacetone_Kinase"/>
</dbReference>
<feature type="transmembrane region" description="Helical" evidence="5">
    <location>
        <begin position="21"/>
        <end position="45"/>
    </location>
</feature>
<keyword evidence="4" id="KW-0067">ATP-binding</keyword>
<dbReference type="Pfam" id="PF02734">
    <property type="entry name" value="Dak2"/>
    <property type="match status" value="1"/>
</dbReference>
<dbReference type="GO" id="GO:0019563">
    <property type="term" value="P:glycerol catabolic process"/>
    <property type="evidence" value="ECO:0007669"/>
    <property type="project" value="TreeGrafter"/>
</dbReference>
<dbReference type="PROSITE" id="PS51480">
    <property type="entry name" value="DHAL"/>
    <property type="match status" value="1"/>
</dbReference>
<accession>A0A7S4NKK8</accession>
<proteinExistence type="predicted"/>
<dbReference type="SUPFAM" id="SSF82549">
    <property type="entry name" value="DAK1/DegV-like"/>
    <property type="match status" value="1"/>
</dbReference>
<dbReference type="InterPro" id="IPR036117">
    <property type="entry name" value="DhaL_dom_sf"/>
</dbReference>
<reference evidence="8" key="1">
    <citation type="submission" date="2021-01" db="EMBL/GenBank/DDBJ databases">
        <authorList>
            <person name="Corre E."/>
            <person name="Pelletier E."/>
            <person name="Niang G."/>
            <person name="Scheremetjew M."/>
            <person name="Finn R."/>
            <person name="Kale V."/>
            <person name="Holt S."/>
            <person name="Cochrane G."/>
            <person name="Meng A."/>
            <person name="Brown T."/>
            <person name="Cohen L."/>
        </authorList>
    </citation>
    <scope>NUCLEOTIDE SEQUENCE</scope>
    <source>
        <strain evidence="8">CCMP 2712</strain>
    </source>
</reference>
<dbReference type="SMART" id="SM01120">
    <property type="entry name" value="Dak2"/>
    <property type="match status" value="1"/>
</dbReference>